<keyword evidence="5" id="KW-1185">Reference proteome</keyword>
<dbReference type="InterPro" id="IPR050595">
    <property type="entry name" value="Bact_response_regulator"/>
</dbReference>
<gene>
    <name evidence="4" type="ORF">E6A44_012940</name>
</gene>
<evidence type="ECO:0000256" key="1">
    <source>
        <dbReference type="ARBA" id="ARBA00022553"/>
    </source>
</evidence>
<evidence type="ECO:0000313" key="5">
    <source>
        <dbReference type="Proteomes" id="UP001517247"/>
    </source>
</evidence>
<comment type="caution">
    <text evidence="4">The sequence shown here is derived from an EMBL/GenBank/DDBJ whole genome shotgun (WGS) entry which is preliminary data.</text>
</comment>
<dbReference type="Gene3D" id="3.40.50.2300">
    <property type="match status" value="1"/>
</dbReference>
<dbReference type="PROSITE" id="PS50110">
    <property type="entry name" value="RESPONSE_REGULATORY"/>
    <property type="match status" value="1"/>
</dbReference>
<dbReference type="SMART" id="SM00448">
    <property type="entry name" value="REC"/>
    <property type="match status" value="1"/>
</dbReference>
<dbReference type="InterPro" id="IPR001789">
    <property type="entry name" value="Sig_transdc_resp-reg_receiver"/>
</dbReference>
<reference evidence="4 5" key="1">
    <citation type="submission" date="2024-12" db="EMBL/GenBank/DDBJ databases">
        <authorList>
            <person name="Hu S."/>
        </authorList>
    </citation>
    <scope>NUCLEOTIDE SEQUENCE [LARGE SCALE GENOMIC DNA]</scope>
    <source>
        <strain evidence="4 5">THG-T11</strain>
    </source>
</reference>
<sequence>MFARKLSVFSGMQENLIKDAKTIAVFDDDQDLLDIFRFLLEEVGHKVVLFNNCDDIVSKVRDVNPVLILMDNWIPLIGGEQAIGQIRNEEDLKHIPVILVSASNDIAEVAKRAGADGVIAKPFDFDVILSMINKLIG</sequence>
<dbReference type="PANTHER" id="PTHR44591:SF3">
    <property type="entry name" value="RESPONSE REGULATORY DOMAIN-CONTAINING PROTEIN"/>
    <property type="match status" value="1"/>
</dbReference>
<dbReference type="Proteomes" id="UP001517247">
    <property type="component" value="Unassembled WGS sequence"/>
</dbReference>
<feature type="modified residue" description="4-aspartylphosphate" evidence="2">
    <location>
        <position position="71"/>
    </location>
</feature>
<dbReference type="Pfam" id="PF00072">
    <property type="entry name" value="Response_reg"/>
    <property type="match status" value="1"/>
</dbReference>
<feature type="domain" description="Response regulatory" evidence="3">
    <location>
        <begin position="22"/>
        <end position="136"/>
    </location>
</feature>
<name>A0ABW9J7H5_9SPHI</name>
<keyword evidence="1 2" id="KW-0597">Phosphoprotein</keyword>
<proteinExistence type="predicted"/>
<accession>A0ABW9J7H5</accession>
<evidence type="ECO:0000259" key="3">
    <source>
        <dbReference type="PROSITE" id="PS50110"/>
    </source>
</evidence>
<dbReference type="PANTHER" id="PTHR44591">
    <property type="entry name" value="STRESS RESPONSE REGULATOR PROTEIN 1"/>
    <property type="match status" value="1"/>
</dbReference>
<dbReference type="EMBL" id="SSHJ02000007">
    <property type="protein sequence ID" value="MFN0256488.1"/>
    <property type="molecule type" value="Genomic_DNA"/>
</dbReference>
<organism evidence="4 5">
    <name type="scientific">Pedobacter ureilyticus</name>
    <dbReference type="NCBI Taxonomy" id="1393051"/>
    <lineage>
        <taxon>Bacteria</taxon>
        <taxon>Pseudomonadati</taxon>
        <taxon>Bacteroidota</taxon>
        <taxon>Sphingobacteriia</taxon>
        <taxon>Sphingobacteriales</taxon>
        <taxon>Sphingobacteriaceae</taxon>
        <taxon>Pedobacter</taxon>
    </lineage>
</organism>
<protein>
    <submittedName>
        <fullName evidence="4">Response regulator</fullName>
    </submittedName>
</protein>
<dbReference type="SUPFAM" id="SSF52172">
    <property type="entry name" value="CheY-like"/>
    <property type="match status" value="1"/>
</dbReference>
<evidence type="ECO:0000256" key="2">
    <source>
        <dbReference type="PROSITE-ProRule" id="PRU00169"/>
    </source>
</evidence>
<dbReference type="InterPro" id="IPR011006">
    <property type="entry name" value="CheY-like_superfamily"/>
</dbReference>
<evidence type="ECO:0000313" key="4">
    <source>
        <dbReference type="EMBL" id="MFN0256488.1"/>
    </source>
</evidence>